<accession>A0A6B3TUM8</accession>
<organism evidence="2 3">
    <name type="scientific">Neobacillus thermocopriae</name>
    <dbReference type="NCBI Taxonomy" id="1215031"/>
    <lineage>
        <taxon>Bacteria</taxon>
        <taxon>Bacillati</taxon>
        <taxon>Bacillota</taxon>
        <taxon>Bacilli</taxon>
        <taxon>Bacillales</taxon>
        <taxon>Bacillaceae</taxon>
        <taxon>Neobacillus</taxon>
    </lineage>
</organism>
<evidence type="ECO:0000313" key="2">
    <source>
        <dbReference type="EMBL" id="NEX80168.1"/>
    </source>
</evidence>
<keyword evidence="1" id="KW-0472">Membrane</keyword>
<dbReference type="AlphaFoldDB" id="A0A6B3TUM8"/>
<comment type="caution">
    <text evidence="2">The sequence shown here is derived from an EMBL/GenBank/DDBJ whole genome shotgun (WGS) entry which is preliminary data.</text>
</comment>
<proteinExistence type="predicted"/>
<evidence type="ECO:0000256" key="1">
    <source>
        <dbReference type="SAM" id="Phobius"/>
    </source>
</evidence>
<keyword evidence="1" id="KW-0812">Transmembrane</keyword>
<feature type="transmembrane region" description="Helical" evidence="1">
    <location>
        <begin position="12"/>
        <end position="29"/>
    </location>
</feature>
<name>A0A6B3TUM8_9BACI</name>
<reference evidence="2" key="1">
    <citation type="submission" date="2020-02" db="EMBL/GenBank/DDBJ databases">
        <title>Bacillus sedimentmangrovi sp. nov., isolated from sediment of the mangrove ecosystem.</title>
        <authorList>
            <person name="Liu G."/>
        </authorList>
    </citation>
    <scope>NUCLEOTIDE SEQUENCE [LARGE SCALE GENOMIC DNA]</scope>
    <source>
        <strain evidence="2">SgZ-7</strain>
    </source>
</reference>
<sequence>MDNSKSRREIGLFLVYQLSILSHLLYLTFNIAPLPLVFPLAIHILFVQVPFTKEETVIIFARKRKKTPIEEIREELKKKLKIKPFSSYQLTLQDQILLKKIKKETDYHNLNNVTRTRAYLEYYLRHPEIHWAFLGHMVSRNGGWNMTDLKGEFLTKLLSNKERKSFFQFLERGNWLIFQDVYPQLLLYEESLKQEKPLFYLLSYLNVSTFMETIWNHFWQNQDTTIHCIALIINEQSYLEKRVIQNPIYQKDVLHKLEFLLQDLLSFNHILFPYGDKKIKGVTLHQFESLHERIILGKRLYSILFYNKDLLKQVVEWAKSHPHSGSRKDYWPHIFNDVNEGVPGFTYPLRLKSCKLRKGSRRFYSPTLKNAWKNVSHPAAESGDWFNDWRVVDYLVNDLEMINGEIMDEYCKTLERLEIATLAKKTINFLK</sequence>
<dbReference type="Pfam" id="PF10720">
    <property type="entry name" value="DUF2515"/>
    <property type="match status" value="1"/>
</dbReference>
<gene>
    <name evidence="2" type="ORF">G4Z05_15045</name>
</gene>
<keyword evidence="3" id="KW-1185">Reference proteome</keyword>
<evidence type="ECO:0000313" key="3">
    <source>
        <dbReference type="Proteomes" id="UP000481621"/>
    </source>
</evidence>
<keyword evidence="1" id="KW-1133">Transmembrane helix</keyword>
<dbReference type="EMBL" id="JAAIUV010000032">
    <property type="protein sequence ID" value="NEX80168.1"/>
    <property type="molecule type" value="Genomic_DNA"/>
</dbReference>
<dbReference type="Proteomes" id="UP000481621">
    <property type="component" value="Unassembled WGS sequence"/>
</dbReference>
<protein>
    <submittedName>
        <fullName evidence="2">DUF2515 domain-containing protein</fullName>
    </submittedName>
</protein>
<dbReference type="InterPro" id="IPR019658">
    <property type="entry name" value="DUF2515"/>
</dbReference>